<organism evidence="4 5">
    <name type="scientific">Thermostichus vulcanus str. 'Rupite'</name>
    <dbReference type="NCBI Taxonomy" id="2813851"/>
    <lineage>
        <taxon>Bacteria</taxon>
        <taxon>Bacillati</taxon>
        <taxon>Cyanobacteriota</taxon>
        <taxon>Cyanophyceae</taxon>
        <taxon>Thermostichales</taxon>
        <taxon>Thermostichaceae</taxon>
        <taxon>Thermostichus</taxon>
    </lineage>
</organism>
<dbReference type="GO" id="GO:0016491">
    <property type="term" value="F:oxidoreductase activity"/>
    <property type="evidence" value="ECO:0007669"/>
    <property type="project" value="UniProtKB-KW"/>
</dbReference>
<comment type="caution">
    <text evidence="4">The sequence shown here is derived from an EMBL/GenBank/DDBJ whole genome shotgun (WGS) entry which is preliminary data.</text>
</comment>
<dbReference type="NCBIfam" id="NF005970">
    <property type="entry name" value="PRK08057.1-4"/>
    <property type="match status" value="1"/>
</dbReference>
<comment type="pathway">
    <text evidence="1">Cofactor biosynthesis; adenosylcobalamin biosynthesis.</text>
</comment>
<evidence type="ECO:0000256" key="2">
    <source>
        <dbReference type="ARBA" id="ARBA00022573"/>
    </source>
</evidence>
<evidence type="ECO:0000256" key="3">
    <source>
        <dbReference type="ARBA" id="ARBA00023002"/>
    </source>
</evidence>
<dbReference type="PANTHER" id="PTHR36925">
    <property type="entry name" value="COBALT-PRECORRIN-6A REDUCTASE"/>
    <property type="match status" value="1"/>
</dbReference>
<proteinExistence type="predicted"/>
<dbReference type="EC" id="1.3.1.106" evidence="4"/>
<dbReference type="NCBIfam" id="TIGR00715">
    <property type="entry name" value="precor6x_red"/>
    <property type="match status" value="1"/>
</dbReference>
<dbReference type="EMBL" id="JAFIRA010000020">
    <property type="protein sequence ID" value="MCJ2543074.1"/>
    <property type="molecule type" value="Genomic_DNA"/>
</dbReference>
<protein>
    <submittedName>
        <fullName evidence="4">Cobalt-precorrin-6A reductase</fullName>
        <ecNumber evidence="4">1.3.1.106</ecNumber>
    </submittedName>
</protein>
<accession>A0ABT0CBJ6</accession>
<reference evidence="4" key="1">
    <citation type="submission" date="2021-02" db="EMBL/GenBank/DDBJ databases">
        <title>The CRISPR/cas machinery reduction and long-range gene transfer in the hot spring cyanobacterium Synechococcus.</title>
        <authorList>
            <person name="Dvorak P."/>
            <person name="Jahodarova E."/>
            <person name="Hasler P."/>
            <person name="Poulickova A."/>
        </authorList>
    </citation>
    <scope>NUCLEOTIDE SEQUENCE</scope>
    <source>
        <strain evidence="4">Rupite</strain>
    </source>
</reference>
<evidence type="ECO:0000256" key="1">
    <source>
        <dbReference type="ARBA" id="ARBA00004953"/>
    </source>
</evidence>
<keyword evidence="5" id="KW-1185">Reference proteome</keyword>
<dbReference type="InterPro" id="IPR003723">
    <property type="entry name" value="Precorrin-6x_reduct"/>
</dbReference>
<dbReference type="Pfam" id="PF02571">
    <property type="entry name" value="CbiJ"/>
    <property type="match status" value="1"/>
</dbReference>
<dbReference type="PROSITE" id="PS51014">
    <property type="entry name" value="COBK_CBIJ"/>
    <property type="match status" value="1"/>
</dbReference>
<dbReference type="PANTHER" id="PTHR36925:SF1">
    <property type="entry name" value="COBALT-PRECORRIN-6A REDUCTASE"/>
    <property type="match status" value="1"/>
</dbReference>
<gene>
    <name evidence="4" type="ORF">JX360_09175</name>
</gene>
<dbReference type="Proteomes" id="UP000830835">
    <property type="component" value="Unassembled WGS sequence"/>
</dbReference>
<sequence>MAVLGGTSESRSLAQALSQQGIPWLVTVTTAGATGLYQDLPGQVIITRFSSASLGPFLREHGIRVVVDASHPFAQQISQLAIQVTAQLGIPYLRYERPPVELDPAVQVVPDWRGVLTDEVLLGRRVLLLVGVKALPLFLPWQERSQLWARVLPESVPQAVQAGIPAERVIGMRLPLSFEQEWQLWQQLSIEVAISKASGEAGGLRIKQAVAKTLGIPLWVIQRPPLDYPWCSEDLAEVVQECQRLLRDA</sequence>
<keyword evidence="3 4" id="KW-0560">Oxidoreductase</keyword>
<keyword evidence="2" id="KW-0169">Cobalamin biosynthesis</keyword>
<name>A0ABT0CBJ6_THEVL</name>
<evidence type="ECO:0000313" key="5">
    <source>
        <dbReference type="Proteomes" id="UP000830835"/>
    </source>
</evidence>
<evidence type="ECO:0000313" key="4">
    <source>
        <dbReference type="EMBL" id="MCJ2543074.1"/>
    </source>
</evidence>